<keyword evidence="12" id="KW-1185">Reference proteome</keyword>
<organism evidence="11 12">
    <name type="scientific">Lutimaribacter pacificus</name>
    <dbReference type="NCBI Taxonomy" id="391948"/>
    <lineage>
        <taxon>Bacteria</taxon>
        <taxon>Pseudomonadati</taxon>
        <taxon>Pseudomonadota</taxon>
        <taxon>Alphaproteobacteria</taxon>
        <taxon>Rhodobacterales</taxon>
        <taxon>Roseobacteraceae</taxon>
        <taxon>Lutimaribacter</taxon>
    </lineage>
</organism>
<evidence type="ECO:0000256" key="5">
    <source>
        <dbReference type="ARBA" id="ARBA00022692"/>
    </source>
</evidence>
<sequence length="169" mass="18847">MRDLPTEDADPDAVSATGIERFLARIAAAGLFVMAAIVTINVVSRWLGRALIPDDVYLVQELMVLVILLPLGVVTATRQHIKVDLFTEWLPSRGKVALAVLEHLVGLFFVGLLAWAAWLGVRKAWLTQDYYAGVLDIPMWVGHSTFLLGIALFLIRLVVMLWRDLRTLI</sequence>
<name>A0A1H0L8C9_9RHOB</name>
<proteinExistence type="inferred from homology"/>
<feature type="transmembrane region" description="Helical" evidence="9">
    <location>
        <begin position="56"/>
        <end position="76"/>
    </location>
</feature>
<keyword evidence="5 9" id="KW-0812">Transmembrane</keyword>
<dbReference type="PANTHER" id="PTHR35011">
    <property type="entry name" value="2,3-DIKETO-L-GULONATE TRAP TRANSPORTER SMALL PERMEASE PROTEIN YIAM"/>
    <property type="match status" value="1"/>
</dbReference>
<keyword evidence="6 9" id="KW-1133">Transmembrane helix</keyword>
<gene>
    <name evidence="11" type="ORF">SAMN05444142_10823</name>
</gene>
<dbReference type="InterPro" id="IPR055348">
    <property type="entry name" value="DctQ"/>
</dbReference>
<comment type="function">
    <text evidence="9">Part of the tripartite ATP-independent periplasmic (TRAP) transport system.</text>
</comment>
<comment type="subcellular location">
    <subcellularLocation>
        <location evidence="1 9">Cell inner membrane</location>
        <topology evidence="1 9">Multi-pass membrane protein</topology>
    </subcellularLocation>
</comment>
<evidence type="ECO:0000256" key="2">
    <source>
        <dbReference type="ARBA" id="ARBA00022448"/>
    </source>
</evidence>
<dbReference type="AlphaFoldDB" id="A0A1H0L8C9"/>
<feature type="domain" description="Tripartite ATP-independent periplasmic transporters DctQ component" evidence="10">
    <location>
        <begin position="34"/>
        <end position="166"/>
    </location>
</feature>
<dbReference type="GO" id="GO:0022857">
    <property type="term" value="F:transmembrane transporter activity"/>
    <property type="evidence" value="ECO:0007669"/>
    <property type="project" value="UniProtKB-UniRule"/>
</dbReference>
<dbReference type="EMBL" id="FQZZ01000008">
    <property type="protein sequence ID" value="SHK70160.1"/>
    <property type="molecule type" value="Genomic_DNA"/>
</dbReference>
<evidence type="ECO:0000256" key="1">
    <source>
        <dbReference type="ARBA" id="ARBA00004429"/>
    </source>
</evidence>
<dbReference type="Proteomes" id="UP000324252">
    <property type="component" value="Unassembled WGS sequence"/>
</dbReference>
<evidence type="ECO:0000256" key="4">
    <source>
        <dbReference type="ARBA" id="ARBA00022519"/>
    </source>
</evidence>
<protein>
    <recommendedName>
        <fullName evidence="9">TRAP transporter small permease protein</fullName>
    </recommendedName>
</protein>
<dbReference type="Pfam" id="PF04290">
    <property type="entry name" value="DctQ"/>
    <property type="match status" value="1"/>
</dbReference>
<dbReference type="GO" id="GO:0005886">
    <property type="term" value="C:plasma membrane"/>
    <property type="evidence" value="ECO:0007669"/>
    <property type="project" value="UniProtKB-SubCell"/>
</dbReference>
<keyword evidence="4 9" id="KW-0997">Cell inner membrane</keyword>
<dbReference type="GO" id="GO:0015740">
    <property type="term" value="P:C4-dicarboxylate transport"/>
    <property type="evidence" value="ECO:0007669"/>
    <property type="project" value="TreeGrafter"/>
</dbReference>
<dbReference type="InterPro" id="IPR007387">
    <property type="entry name" value="TRAP_DctQ"/>
</dbReference>
<evidence type="ECO:0000256" key="7">
    <source>
        <dbReference type="ARBA" id="ARBA00023136"/>
    </source>
</evidence>
<keyword evidence="2 9" id="KW-0813">Transport</keyword>
<accession>A0A1H0L8C9</accession>
<evidence type="ECO:0000313" key="11">
    <source>
        <dbReference type="EMBL" id="SHK70160.1"/>
    </source>
</evidence>
<evidence type="ECO:0000256" key="8">
    <source>
        <dbReference type="ARBA" id="ARBA00038436"/>
    </source>
</evidence>
<keyword evidence="3" id="KW-1003">Cell membrane</keyword>
<dbReference type="PANTHER" id="PTHR35011:SF10">
    <property type="entry name" value="TRAP TRANSPORTER SMALL PERMEASE PROTEIN"/>
    <property type="match status" value="1"/>
</dbReference>
<keyword evidence="7 9" id="KW-0472">Membrane</keyword>
<dbReference type="OrthoDB" id="9797534at2"/>
<dbReference type="RefSeq" id="WP_149789134.1">
    <property type="nucleotide sequence ID" value="NZ_FNIO01000007.1"/>
</dbReference>
<feature type="transmembrane region" description="Helical" evidence="9">
    <location>
        <begin position="22"/>
        <end position="44"/>
    </location>
</feature>
<evidence type="ECO:0000259" key="10">
    <source>
        <dbReference type="Pfam" id="PF04290"/>
    </source>
</evidence>
<feature type="transmembrane region" description="Helical" evidence="9">
    <location>
        <begin position="96"/>
        <end position="120"/>
    </location>
</feature>
<evidence type="ECO:0000313" key="12">
    <source>
        <dbReference type="Proteomes" id="UP000324252"/>
    </source>
</evidence>
<reference evidence="11 12" key="1">
    <citation type="submission" date="2016-11" db="EMBL/GenBank/DDBJ databases">
        <authorList>
            <person name="Varghese N."/>
            <person name="Submissions S."/>
        </authorList>
    </citation>
    <scope>NUCLEOTIDE SEQUENCE [LARGE SCALE GENOMIC DNA]</scope>
    <source>
        <strain evidence="11 12">DSM 29620</strain>
    </source>
</reference>
<evidence type="ECO:0000256" key="9">
    <source>
        <dbReference type="RuleBase" id="RU369079"/>
    </source>
</evidence>
<evidence type="ECO:0000256" key="3">
    <source>
        <dbReference type="ARBA" id="ARBA00022475"/>
    </source>
</evidence>
<feature type="transmembrane region" description="Helical" evidence="9">
    <location>
        <begin position="140"/>
        <end position="162"/>
    </location>
</feature>
<comment type="similarity">
    <text evidence="8 9">Belongs to the TRAP transporter small permease family.</text>
</comment>
<evidence type="ECO:0000256" key="6">
    <source>
        <dbReference type="ARBA" id="ARBA00022989"/>
    </source>
</evidence>
<comment type="subunit">
    <text evidence="9">The complex comprises the extracytoplasmic solute receptor protein and the two transmembrane proteins.</text>
</comment>